<dbReference type="Proteomes" id="UP001341281">
    <property type="component" value="Chromosome 05"/>
</dbReference>
<dbReference type="Gene3D" id="2.30.39.10">
    <property type="entry name" value="Alpha-1-antitrypsin, domain 1"/>
    <property type="match status" value="1"/>
</dbReference>
<reference evidence="5 6" key="1">
    <citation type="submission" date="2024-02" db="EMBL/GenBank/DDBJ databases">
        <title>High-quality chromosome-scale genome assembly of Pensacola bahiagrass (Paspalum notatum Flugge var. saurae).</title>
        <authorList>
            <person name="Vega J.M."/>
            <person name="Podio M."/>
            <person name="Orjuela J."/>
            <person name="Siena L.A."/>
            <person name="Pessino S.C."/>
            <person name="Combes M.C."/>
            <person name="Mariac C."/>
            <person name="Albertini E."/>
            <person name="Pupilli F."/>
            <person name="Ortiz J.P.A."/>
            <person name="Leblanc O."/>
        </authorList>
    </citation>
    <scope>NUCLEOTIDE SEQUENCE [LARGE SCALE GENOMIC DNA]</scope>
    <source>
        <strain evidence="5">R1</strain>
        <tissue evidence="5">Leaf</tissue>
    </source>
</reference>
<dbReference type="InterPro" id="IPR036186">
    <property type="entry name" value="Serpin_sf"/>
</dbReference>
<evidence type="ECO:0000313" key="5">
    <source>
        <dbReference type="EMBL" id="WVZ77956.1"/>
    </source>
</evidence>
<dbReference type="Pfam" id="PF00079">
    <property type="entry name" value="Serpin"/>
    <property type="match status" value="2"/>
</dbReference>
<dbReference type="Gene3D" id="3.30.497.10">
    <property type="entry name" value="Antithrombin, subunit I, domain 2"/>
    <property type="match status" value="1"/>
</dbReference>
<dbReference type="SUPFAM" id="SSF56574">
    <property type="entry name" value="Serpins"/>
    <property type="match status" value="1"/>
</dbReference>
<dbReference type="EMBL" id="CP144749">
    <property type="protein sequence ID" value="WVZ77956.1"/>
    <property type="molecule type" value="Genomic_DNA"/>
</dbReference>
<evidence type="ECO:0000259" key="4">
    <source>
        <dbReference type="SMART" id="SM00093"/>
    </source>
</evidence>
<dbReference type="GO" id="GO:0005615">
    <property type="term" value="C:extracellular space"/>
    <property type="evidence" value="ECO:0007669"/>
    <property type="project" value="InterPro"/>
</dbReference>
<keyword evidence="6" id="KW-1185">Reference proteome</keyword>
<evidence type="ECO:0000256" key="1">
    <source>
        <dbReference type="ARBA" id="ARBA00009500"/>
    </source>
</evidence>
<evidence type="ECO:0000256" key="3">
    <source>
        <dbReference type="SAM" id="Coils"/>
    </source>
</evidence>
<feature type="coiled-coil region" evidence="3">
    <location>
        <begin position="131"/>
        <end position="158"/>
    </location>
</feature>
<dbReference type="SMART" id="SM00093">
    <property type="entry name" value="SERPIN"/>
    <property type="match status" value="1"/>
</dbReference>
<dbReference type="AlphaFoldDB" id="A0AAQ3TR30"/>
<proteinExistence type="inferred from homology"/>
<dbReference type="InterPro" id="IPR000215">
    <property type="entry name" value="Serpin_fam"/>
</dbReference>
<gene>
    <name evidence="5" type="ORF">U9M48_025743</name>
</gene>
<dbReference type="InterPro" id="IPR023796">
    <property type="entry name" value="Serpin_dom"/>
</dbReference>
<name>A0AAQ3TR30_PASNO</name>
<dbReference type="PANTHER" id="PTHR11461:SF379">
    <property type="entry name" value="SERPIN DOMAIN-CONTAINING PROTEIN"/>
    <property type="match status" value="1"/>
</dbReference>
<evidence type="ECO:0000256" key="2">
    <source>
        <dbReference type="RuleBase" id="RU000411"/>
    </source>
</evidence>
<dbReference type="PANTHER" id="PTHR11461">
    <property type="entry name" value="SERINE PROTEASE INHIBITOR, SERPIN"/>
    <property type="match status" value="1"/>
</dbReference>
<dbReference type="InterPro" id="IPR042178">
    <property type="entry name" value="Serpin_sf_1"/>
</dbReference>
<sequence length="437" mass="47721">MDDESRPSKKPRGGAGSGLTAFALRMAKQLDDVEGDGDGAKKNNLVFSPLSLYVALALVASGARGDTLDELLALLGAASREELAEFARGVAERALADQSAAGGPRVSFACGVWHEKTVTLKPAYRDDAVDAYKAETRAADFMNKAEEAREEINRWVCKATNDLITSILPEGSVHSRTGLVLANAIYFKGSWSLPFDKELTVTRWFRRLDGSRVRVPFMSSSRSTEQAVAQYKGFKVLKLAYAPHRIPTWDESPFEMRRDEREKKHGVRHVSSSGEASARFSMCVFLPDKRAGLPRLVDKMAAAGPSFLWNHLPKDRVEVGDVRLPRFKISSSSELKPVLQAMGVEAAFDVGRADLSGMLVAGRLVLEQVFHRAVVEVNEEGTEAAASSACTMVLVCARYGPTPDFVADHPFAFFVVEEVSGTVVFMGHVLDPSEHAE</sequence>
<protein>
    <recommendedName>
        <fullName evidence="4">Serpin domain-containing protein</fullName>
    </recommendedName>
</protein>
<accession>A0AAQ3TR30</accession>
<feature type="domain" description="Serpin" evidence="4">
    <location>
        <begin position="24"/>
        <end position="432"/>
    </location>
</feature>
<dbReference type="CDD" id="cd02043">
    <property type="entry name" value="serpinP_plants"/>
    <property type="match status" value="1"/>
</dbReference>
<comment type="similarity">
    <text evidence="1 2">Belongs to the serpin family.</text>
</comment>
<dbReference type="InterPro" id="IPR042185">
    <property type="entry name" value="Serpin_sf_2"/>
</dbReference>
<evidence type="ECO:0000313" key="6">
    <source>
        <dbReference type="Proteomes" id="UP001341281"/>
    </source>
</evidence>
<organism evidence="5 6">
    <name type="scientific">Paspalum notatum var. saurae</name>
    <dbReference type="NCBI Taxonomy" id="547442"/>
    <lineage>
        <taxon>Eukaryota</taxon>
        <taxon>Viridiplantae</taxon>
        <taxon>Streptophyta</taxon>
        <taxon>Embryophyta</taxon>
        <taxon>Tracheophyta</taxon>
        <taxon>Spermatophyta</taxon>
        <taxon>Magnoliopsida</taxon>
        <taxon>Liliopsida</taxon>
        <taxon>Poales</taxon>
        <taxon>Poaceae</taxon>
        <taxon>PACMAD clade</taxon>
        <taxon>Panicoideae</taxon>
        <taxon>Andropogonodae</taxon>
        <taxon>Paspaleae</taxon>
        <taxon>Paspalinae</taxon>
        <taxon>Paspalum</taxon>
    </lineage>
</organism>
<dbReference type="GO" id="GO:0004867">
    <property type="term" value="F:serine-type endopeptidase inhibitor activity"/>
    <property type="evidence" value="ECO:0007669"/>
    <property type="project" value="InterPro"/>
</dbReference>
<keyword evidence="3" id="KW-0175">Coiled coil</keyword>